<name>A0A183PRJ3_9TREM</name>
<reference evidence="1 2" key="1">
    <citation type="submission" date="2018-11" db="EMBL/GenBank/DDBJ databases">
        <authorList>
            <consortium name="Pathogen Informatics"/>
        </authorList>
    </citation>
    <scope>NUCLEOTIDE SEQUENCE [LARGE SCALE GENOMIC DNA]</scope>
    <source>
        <strain>Denwood</strain>
        <strain evidence="2">Zambia</strain>
    </source>
</reference>
<evidence type="ECO:0000313" key="2">
    <source>
        <dbReference type="Proteomes" id="UP000269396"/>
    </source>
</evidence>
<evidence type="ECO:0000313" key="1">
    <source>
        <dbReference type="EMBL" id="VDP72846.1"/>
    </source>
</evidence>
<accession>A0A183PRJ3</accession>
<organism evidence="1 2">
    <name type="scientific">Schistosoma mattheei</name>
    <dbReference type="NCBI Taxonomy" id="31246"/>
    <lineage>
        <taxon>Eukaryota</taxon>
        <taxon>Metazoa</taxon>
        <taxon>Spiralia</taxon>
        <taxon>Lophotrochozoa</taxon>
        <taxon>Platyhelminthes</taxon>
        <taxon>Trematoda</taxon>
        <taxon>Digenea</taxon>
        <taxon>Strigeidida</taxon>
        <taxon>Schistosomatoidea</taxon>
        <taxon>Schistosomatidae</taxon>
        <taxon>Schistosoma</taxon>
    </lineage>
</organism>
<dbReference type="AlphaFoldDB" id="A0A183PRJ3"/>
<gene>
    <name evidence="1" type="ORF">SMTD_LOCUS16979</name>
</gene>
<keyword evidence="2" id="KW-1185">Reference proteome</keyword>
<sequence>MLITLKIIFQTKFVFSIKINNTMKSITLPDIILLVH</sequence>
<dbReference type="Proteomes" id="UP000269396">
    <property type="component" value="Unassembled WGS sequence"/>
</dbReference>
<proteinExistence type="predicted"/>
<dbReference type="EMBL" id="UZAL01037998">
    <property type="protein sequence ID" value="VDP72846.1"/>
    <property type="molecule type" value="Genomic_DNA"/>
</dbReference>
<protein>
    <submittedName>
        <fullName evidence="1">Uncharacterized protein</fullName>
    </submittedName>
</protein>